<reference evidence="2" key="1">
    <citation type="submission" date="2023-01" db="EMBL/GenBank/DDBJ databases">
        <title>Genome assembly of the deep-sea coral Lophelia pertusa.</title>
        <authorList>
            <person name="Herrera S."/>
            <person name="Cordes E."/>
        </authorList>
    </citation>
    <scope>NUCLEOTIDE SEQUENCE</scope>
    <source>
        <strain evidence="2">USNM1676648</strain>
        <tissue evidence="2">Polyp</tissue>
    </source>
</reference>
<comment type="caution">
    <text evidence="2">The sequence shown here is derived from an EMBL/GenBank/DDBJ whole genome shotgun (WGS) entry which is preliminary data.</text>
</comment>
<gene>
    <name evidence="2" type="ORF">OS493_027093</name>
</gene>
<evidence type="ECO:0000313" key="2">
    <source>
        <dbReference type="EMBL" id="KAJ7327402.1"/>
    </source>
</evidence>
<dbReference type="Proteomes" id="UP001163046">
    <property type="component" value="Unassembled WGS sequence"/>
</dbReference>
<keyword evidence="3" id="KW-1185">Reference proteome</keyword>
<protein>
    <submittedName>
        <fullName evidence="2">Uncharacterized protein</fullName>
    </submittedName>
</protein>
<accession>A0A9X0CFD8</accession>
<dbReference type="EMBL" id="MU827801">
    <property type="protein sequence ID" value="KAJ7327402.1"/>
    <property type="molecule type" value="Genomic_DNA"/>
</dbReference>
<feature type="compositionally biased region" description="Basic and acidic residues" evidence="1">
    <location>
        <begin position="113"/>
        <end position="140"/>
    </location>
</feature>
<feature type="region of interest" description="Disordered" evidence="1">
    <location>
        <begin position="28"/>
        <end position="140"/>
    </location>
</feature>
<organism evidence="2 3">
    <name type="scientific">Desmophyllum pertusum</name>
    <dbReference type="NCBI Taxonomy" id="174260"/>
    <lineage>
        <taxon>Eukaryota</taxon>
        <taxon>Metazoa</taxon>
        <taxon>Cnidaria</taxon>
        <taxon>Anthozoa</taxon>
        <taxon>Hexacorallia</taxon>
        <taxon>Scleractinia</taxon>
        <taxon>Caryophylliina</taxon>
        <taxon>Caryophylliidae</taxon>
        <taxon>Desmophyllum</taxon>
    </lineage>
</organism>
<sequence length="198" mass="22150">MVLLRRRKRHLECLAGSAVDENLVRATKEAQKHGSSDSLKNSSEFERRGIPKCQRQVPECQRQVPKYHAASAEVEIAKPQSGSKARNEAEREEESLVVERSSEVKIISTVHSDLAEDKDIKKPGTKPEGEDDSSPKEDIVSEKLAKEALMEESMSFQEQTPVASKSQTFEFNLQSSVILSEGNKNAEESKKKVLQLKD</sequence>
<name>A0A9X0CFD8_9CNID</name>
<evidence type="ECO:0000313" key="3">
    <source>
        <dbReference type="Proteomes" id="UP001163046"/>
    </source>
</evidence>
<proteinExistence type="predicted"/>
<dbReference type="AlphaFoldDB" id="A0A9X0CFD8"/>
<evidence type="ECO:0000256" key="1">
    <source>
        <dbReference type="SAM" id="MobiDB-lite"/>
    </source>
</evidence>